<dbReference type="InterPro" id="IPR006094">
    <property type="entry name" value="Oxid_FAD_bind_N"/>
</dbReference>
<dbReference type="InterPro" id="IPR016169">
    <property type="entry name" value="FAD-bd_PCMH_sub2"/>
</dbReference>
<evidence type="ECO:0000256" key="1">
    <source>
        <dbReference type="ARBA" id="ARBA00022630"/>
    </source>
</evidence>
<keyword evidence="2" id="KW-0274">FAD</keyword>
<evidence type="ECO:0000313" key="4">
    <source>
        <dbReference type="EMBL" id="CAB4867359.1"/>
    </source>
</evidence>
<dbReference type="Pfam" id="PF01565">
    <property type="entry name" value="FAD_binding_4"/>
    <property type="match status" value="1"/>
</dbReference>
<dbReference type="InterPro" id="IPR036318">
    <property type="entry name" value="FAD-bd_PCMH-like_sf"/>
</dbReference>
<dbReference type="Gene3D" id="3.30.465.10">
    <property type="match status" value="1"/>
</dbReference>
<dbReference type="InterPro" id="IPR016164">
    <property type="entry name" value="FAD-linked_Oxase-like_C"/>
</dbReference>
<dbReference type="GO" id="GO:0071949">
    <property type="term" value="F:FAD binding"/>
    <property type="evidence" value="ECO:0007669"/>
    <property type="project" value="InterPro"/>
</dbReference>
<evidence type="ECO:0000259" key="3">
    <source>
        <dbReference type="PROSITE" id="PS51387"/>
    </source>
</evidence>
<dbReference type="PANTHER" id="PTHR11748">
    <property type="entry name" value="D-LACTATE DEHYDROGENASE"/>
    <property type="match status" value="1"/>
</dbReference>
<proteinExistence type="predicted"/>
<name>A0A6J7DG13_9ZZZZ</name>
<dbReference type="AlphaFoldDB" id="A0A6J7DG13"/>
<dbReference type="InterPro" id="IPR016166">
    <property type="entry name" value="FAD-bd_PCMH"/>
</dbReference>
<dbReference type="SUPFAM" id="SSF56176">
    <property type="entry name" value="FAD-binding/transporter-associated domain-like"/>
    <property type="match status" value="1"/>
</dbReference>
<reference evidence="4" key="1">
    <citation type="submission" date="2020-05" db="EMBL/GenBank/DDBJ databases">
        <authorList>
            <person name="Chiriac C."/>
            <person name="Salcher M."/>
            <person name="Ghai R."/>
            <person name="Kavagutti S V."/>
        </authorList>
    </citation>
    <scope>NUCLEOTIDE SEQUENCE</scope>
</reference>
<dbReference type="GO" id="GO:0003824">
    <property type="term" value="F:catalytic activity"/>
    <property type="evidence" value="ECO:0007669"/>
    <property type="project" value="InterPro"/>
</dbReference>
<accession>A0A6J7DG13</accession>
<dbReference type="SUPFAM" id="SSF55103">
    <property type="entry name" value="FAD-linked oxidases, C-terminal domain"/>
    <property type="match status" value="1"/>
</dbReference>
<feature type="domain" description="FAD-binding PCMH-type" evidence="3">
    <location>
        <begin position="1"/>
        <end position="157"/>
    </location>
</feature>
<organism evidence="4">
    <name type="scientific">freshwater metagenome</name>
    <dbReference type="NCBI Taxonomy" id="449393"/>
    <lineage>
        <taxon>unclassified sequences</taxon>
        <taxon>metagenomes</taxon>
        <taxon>ecological metagenomes</taxon>
    </lineage>
</organism>
<dbReference type="PANTHER" id="PTHR11748:SF103">
    <property type="entry name" value="GLYCOLATE OXIDASE SUBUNIT GLCE"/>
    <property type="match status" value="1"/>
</dbReference>
<protein>
    <submittedName>
        <fullName evidence="4">Unannotated protein</fullName>
    </submittedName>
</protein>
<keyword evidence="1" id="KW-0285">Flavoprotein</keyword>
<evidence type="ECO:0000256" key="2">
    <source>
        <dbReference type="ARBA" id="ARBA00022827"/>
    </source>
</evidence>
<dbReference type="PROSITE" id="PS51387">
    <property type="entry name" value="FAD_PCMH"/>
    <property type="match status" value="1"/>
</dbReference>
<dbReference type="EMBL" id="CAFBLP010000010">
    <property type="protein sequence ID" value="CAB4867359.1"/>
    <property type="molecule type" value="Genomic_DNA"/>
</dbReference>
<gene>
    <name evidence="4" type="ORF">UFOPK3376_00615</name>
</gene>
<sequence length="291" mass="29855">MDLSGFAADVGNASAGPVTIAGTSSRGGAVDGVRAVVAPEGIEWIQADEMTVSCGAATKVVDLDAALGEVGQRIALPLSGTVGGALAVGHSDVRRLGYGPVRDVLLQANYVSAAGDVVKAGGPTVKNVSGFDLCRLLVGSAGTLGFLGAVILRTRPLPQVSQWFSTATDPWATFAVLYRPVSVLWDGTTTWALLEGHADDVREQAVLASLTEAEGPPPLPTTGRWSLPPAGLTALAATTGFVAEIGVGVVHHTQPAPQRSLSAPLVALHQRLKTEFDPFGRLNPGVDLLDG</sequence>